<feature type="non-terminal residue" evidence="1">
    <location>
        <position position="1"/>
    </location>
</feature>
<proteinExistence type="predicted"/>
<sequence length="119" mass="13141">EGCHKMTLETAVDFFRLQGRLLEYRCNPSLNYDPFYGVSAEAPLALKEDEPVLTEEEADLVPSSASLIRTVVKQEIAADIAAKEVAALLQSVRTRAVEEAEADEFRAIVKSIDATIIEE</sequence>
<dbReference type="EMBL" id="CAJNNV010006509">
    <property type="protein sequence ID" value="CAE8593713.1"/>
    <property type="molecule type" value="Genomic_DNA"/>
</dbReference>
<keyword evidence="2" id="KW-1185">Reference proteome</keyword>
<reference evidence="1" key="1">
    <citation type="submission" date="2021-02" db="EMBL/GenBank/DDBJ databases">
        <authorList>
            <person name="Dougan E. K."/>
            <person name="Rhodes N."/>
            <person name="Thang M."/>
            <person name="Chan C."/>
        </authorList>
    </citation>
    <scope>NUCLEOTIDE SEQUENCE</scope>
</reference>
<evidence type="ECO:0000313" key="1">
    <source>
        <dbReference type="EMBL" id="CAE8593713.1"/>
    </source>
</evidence>
<comment type="caution">
    <text evidence="1">The sequence shown here is derived from an EMBL/GenBank/DDBJ whole genome shotgun (WGS) entry which is preliminary data.</text>
</comment>
<name>A0A813E7Z1_POLGL</name>
<dbReference type="AlphaFoldDB" id="A0A813E7Z1"/>
<evidence type="ECO:0000313" key="2">
    <source>
        <dbReference type="Proteomes" id="UP000654075"/>
    </source>
</evidence>
<accession>A0A813E7Z1</accession>
<protein>
    <submittedName>
        <fullName evidence="1">Uncharacterized protein</fullName>
    </submittedName>
</protein>
<dbReference type="Proteomes" id="UP000654075">
    <property type="component" value="Unassembled WGS sequence"/>
</dbReference>
<organism evidence="1 2">
    <name type="scientific">Polarella glacialis</name>
    <name type="common">Dinoflagellate</name>
    <dbReference type="NCBI Taxonomy" id="89957"/>
    <lineage>
        <taxon>Eukaryota</taxon>
        <taxon>Sar</taxon>
        <taxon>Alveolata</taxon>
        <taxon>Dinophyceae</taxon>
        <taxon>Suessiales</taxon>
        <taxon>Suessiaceae</taxon>
        <taxon>Polarella</taxon>
    </lineage>
</organism>
<feature type="non-terminal residue" evidence="1">
    <location>
        <position position="119"/>
    </location>
</feature>
<gene>
    <name evidence="1" type="ORF">PGLA1383_LOCUS12301</name>
</gene>